<gene>
    <name evidence="1" type="ORF">FDG2_1172</name>
</gene>
<dbReference type="Gene3D" id="1.10.600.10">
    <property type="entry name" value="Farnesyl Diphosphate Synthase"/>
    <property type="match status" value="1"/>
</dbReference>
<dbReference type="AlphaFoldDB" id="A0A1C3NV18"/>
<evidence type="ECO:0000313" key="1">
    <source>
        <dbReference type="EMBL" id="SBW19284.1"/>
    </source>
</evidence>
<dbReference type="SUPFAM" id="SSF48576">
    <property type="entry name" value="Terpenoid synthases"/>
    <property type="match status" value="1"/>
</dbReference>
<organism evidence="1 2">
    <name type="scientific">Candidatus Protofrankia californiensis</name>
    <dbReference type="NCBI Taxonomy" id="1839754"/>
    <lineage>
        <taxon>Bacteria</taxon>
        <taxon>Bacillati</taxon>
        <taxon>Actinomycetota</taxon>
        <taxon>Actinomycetes</taxon>
        <taxon>Frankiales</taxon>
        <taxon>Frankiaceae</taxon>
        <taxon>Protofrankia</taxon>
    </lineage>
</organism>
<dbReference type="EMBL" id="FLUV01000493">
    <property type="protein sequence ID" value="SBW19284.1"/>
    <property type="molecule type" value="Genomic_DNA"/>
</dbReference>
<keyword evidence="2" id="KW-1185">Reference proteome</keyword>
<evidence type="ECO:0000313" key="2">
    <source>
        <dbReference type="Proteomes" id="UP000199013"/>
    </source>
</evidence>
<dbReference type="Proteomes" id="UP000199013">
    <property type="component" value="Unassembled WGS sequence"/>
</dbReference>
<proteinExistence type="predicted"/>
<protein>
    <submittedName>
        <fullName evidence="1">Uncharacterized protein</fullName>
    </submittedName>
</protein>
<name>A0A1C3NV18_9ACTN</name>
<reference evidence="2" key="1">
    <citation type="submission" date="2016-02" db="EMBL/GenBank/DDBJ databases">
        <authorList>
            <person name="Wibberg D."/>
        </authorList>
    </citation>
    <scope>NUCLEOTIDE SEQUENCE [LARGE SCALE GENOMIC DNA]</scope>
</reference>
<accession>A0A1C3NV18</accession>
<dbReference type="InterPro" id="IPR008949">
    <property type="entry name" value="Isoprenoid_synthase_dom_sf"/>
</dbReference>
<sequence length="80" mass="9003">MQAFTLPDFYMPYPARINPHLERSREHSAAWARQMGMLEVSKPGGGVVWDDAALARMDYALMCAYTHPAPIRTATAPPWI</sequence>